<dbReference type="SUPFAM" id="SSF55486">
    <property type="entry name" value="Metalloproteases ('zincins'), catalytic domain"/>
    <property type="match status" value="1"/>
</dbReference>
<keyword evidence="1" id="KW-0732">Signal</keyword>
<keyword evidence="3" id="KW-1185">Reference proteome</keyword>
<organism evidence="2 3">
    <name type="scientific">Setomelanomma holmii</name>
    <dbReference type="NCBI Taxonomy" id="210430"/>
    <lineage>
        <taxon>Eukaryota</taxon>
        <taxon>Fungi</taxon>
        <taxon>Dikarya</taxon>
        <taxon>Ascomycota</taxon>
        <taxon>Pezizomycotina</taxon>
        <taxon>Dothideomycetes</taxon>
        <taxon>Pleosporomycetidae</taxon>
        <taxon>Pleosporales</taxon>
        <taxon>Pleosporineae</taxon>
        <taxon>Phaeosphaeriaceae</taxon>
        <taxon>Setomelanomma</taxon>
    </lineage>
</organism>
<evidence type="ECO:0000313" key="3">
    <source>
        <dbReference type="Proteomes" id="UP000799777"/>
    </source>
</evidence>
<dbReference type="Gene3D" id="3.40.390.10">
    <property type="entry name" value="Collagenase (Catalytic Domain)"/>
    <property type="match status" value="1"/>
</dbReference>
<dbReference type="OrthoDB" id="5423229at2759"/>
<dbReference type="InterPro" id="IPR024079">
    <property type="entry name" value="MetalloPept_cat_dom_sf"/>
</dbReference>
<dbReference type="GO" id="GO:0008237">
    <property type="term" value="F:metallopeptidase activity"/>
    <property type="evidence" value="ECO:0007669"/>
    <property type="project" value="InterPro"/>
</dbReference>
<gene>
    <name evidence="2" type="ORF">EK21DRAFT_84076</name>
</gene>
<feature type="chain" id="PRO_5040189027" description="Lysine-specific metallo-endopeptidase domain-containing protein" evidence="1">
    <location>
        <begin position="27"/>
        <end position="293"/>
    </location>
</feature>
<evidence type="ECO:0000256" key="1">
    <source>
        <dbReference type="SAM" id="SignalP"/>
    </source>
</evidence>
<dbReference type="AlphaFoldDB" id="A0A9P4HLV0"/>
<name>A0A9P4HLV0_9PLEO</name>
<reference evidence="2" key="1">
    <citation type="journal article" date="2020" name="Stud. Mycol.">
        <title>101 Dothideomycetes genomes: a test case for predicting lifestyles and emergence of pathogens.</title>
        <authorList>
            <person name="Haridas S."/>
            <person name="Albert R."/>
            <person name="Binder M."/>
            <person name="Bloem J."/>
            <person name="Labutti K."/>
            <person name="Salamov A."/>
            <person name="Andreopoulos B."/>
            <person name="Baker S."/>
            <person name="Barry K."/>
            <person name="Bills G."/>
            <person name="Bluhm B."/>
            <person name="Cannon C."/>
            <person name="Castanera R."/>
            <person name="Culley D."/>
            <person name="Daum C."/>
            <person name="Ezra D."/>
            <person name="Gonzalez J."/>
            <person name="Henrissat B."/>
            <person name="Kuo A."/>
            <person name="Liang C."/>
            <person name="Lipzen A."/>
            <person name="Lutzoni F."/>
            <person name="Magnuson J."/>
            <person name="Mondo S."/>
            <person name="Nolan M."/>
            <person name="Ohm R."/>
            <person name="Pangilinan J."/>
            <person name="Park H.-J."/>
            <person name="Ramirez L."/>
            <person name="Alfaro M."/>
            <person name="Sun H."/>
            <person name="Tritt A."/>
            <person name="Yoshinaga Y."/>
            <person name="Zwiers L.-H."/>
            <person name="Turgeon B."/>
            <person name="Goodwin S."/>
            <person name="Spatafora J."/>
            <person name="Crous P."/>
            <person name="Grigoriev I."/>
        </authorList>
    </citation>
    <scope>NUCLEOTIDE SEQUENCE</scope>
    <source>
        <strain evidence="2">CBS 110217</strain>
    </source>
</reference>
<sequence length="293" mass="33136">MPYTFGAALQAILVFIIGSTAVPANSQDKKDMFQWQIYKACPQVHKDAVYGAWEDSRRYAGALQSWVPHSDYQESMDMYMGERSTYKDFSGYNFKKQIQDTARRSRELYDGVSEYGHAYLWIYCNEDSFWFSVAKRQAHWYTNNNPASQSATFFHETMHMSQLVTSPRAGDKARGGQAVYELARSGNTDYAVYNADSWQVTATAIIAQKAFNLEHPPYPVYYPPPGVTIDASNVPKEEEPETVVAELGPGLFPQGAGPREKHKPFHVDLDIWEIYNPPKKIGSQPPCPLEGSC</sequence>
<accession>A0A9P4HLV0</accession>
<dbReference type="EMBL" id="ML978155">
    <property type="protein sequence ID" value="KAF2036387.1"/>
    <property type="molecule type" value="Genomic_DNA"/>
</dbReference>
<feature type="signal peptide" evidence="1">
    <location>
        <begin position="1"/>
        <end position="26"/>
    </location>
</feature>
<proteinExistence type="predicted"/>
<dbReference type="Proteomes" id="UP000799777">
    <property type="component" value="Unassembled WGS sequence"/>
</dbReference>
<comment type="caution">
    <text evidence="2">The sequence shown here is derived from an EMBL/GenBank/DDBJ whole genome shotgun (WGS) entry which is preliminary data.</text>
</comment>
<evidence type="ECO:0008006" key="4">
    <source>
        <dbReference type="Google" id="ProtNLM"/>
    </source>
</evidence>
<evidence type="ECO:0000313" key="2">
    <source>
        <dbReference type="EMBL" id="KAF2036387.1"/>
    </source>
</evidence>
<protein>
    <recommendedName>
        <fullName evidence="4">Lysine-specific metallo-endopeptidase domain-containing protein</fullName>
    </recommendedName>
</protein>